<organism evidence="1 2">
    <name type="scientific">Microbacterium endophyticum</name>
    <dbReference type="NCBI Taxonomy" id="1526412"/>
    <lineage>
        <taxon>Bacteria</taxon>
        <taxon>Bacillati</taxon>
        <taxon>Actinomycetota</taxon>
        <taxon>Actinomycetes</taxon>
        <taxon>Micrococcales</taxon>
        <taxon>Microbacteriaceae</taxon>
        <taxon>Microbacterium</taxon>
    </lineage>
</organism>
<dbReference type="EMBL" id="JACHWQ010000009">
    <property type="protein sequence ID" value="MBB2976933.1"/>
    <property type="molecule type" value="Genomic_DNA"/>
</dbReference>
<sequence>MSAKTMVSTMANYVRRLEVIASEMQITSRLPIALAPDDNA</sequence>
<name>A0A7W4V4X7_9MICO</name>
<reference evidence="1 2" key="1">
    <citation type="submission" date="2020-08" db="EMBL/GenBank/DDBJ databases">
        <title>Sequencing the genomes of 1000 actinobacteria strains.</title>
        <authorList>
            <person name="Klenk H.-P."/>
        </authorList>
    </citation>
    <scope>NUCLEOTIDE SEQUENCE [LARGE SCALE GENOMIC DNA]</scope>
    <source>
        <strain evidence="1 2">DSM 27099</strain>
    </source>
</reference>
<evidence type="ECO:0000313" key="2">
    <source>
        <dbReference type="Proteomes" id="UP000529310"/>
    </source>
</evidence>
<dbReference type="RefSeq" id="WP_260149143.1">
    <property type="nucleotide sequence ID" value="NZ_CP049255.1"/>
</dbReference>
<gene>
    <name evidence="1" type="ORF">FHX49_002521</name>
</gene>
<proteinExistence type="predicted"/>
<comment type="caution">
    <text evidence="1">The sequence shown here is derived from an EMBL/GenBank/DDBJ whole genome shotgun (WGS) entry which is preliminary data.</text>
</comment>
<accession>A0A7W4V4X7</accession>
<evidence type="ECO:0000313" key="1">
    <source>
        <dbReference type="EMBL" id="MBB2976933.1"/>
    </source>
</evidence>
<dbReference type="Proteomes" id="UP000529310">
    <property type="component" value="Unassembled WGS sequence"/>
</dbReference>
<keyword evidence="2" id="KW-1185">Reference proteome</keyword>
<protein>
    <submittedName>
        <fullName evidence="1">Uncharacterized protein</fullName>
    </submittedName>
</protein>
<dbReference type="AlphaFoldDB" id="A0A7W4V4X7"/>